<dbReference type="PROSITE" id="PS50238">
    <property type="entry name" value="RHOGAP"/>
    <property type="match status" value="1"/>
</dbReference>
<dbReference type="FunFam" id="1.10.555.10:FF:000043">
    <property type="entry name" value="Rho GTPase activator Rga"/>
    <property type="match status" value="1"/>
</dbReference>
<feature type="region of interest" description="Disordered" evidence="5">
    <location>
        <begin position="685"/>
        <end position="727"/>
    </location>
</feature>
<dbReference type="Gene3D" id="3.30.60.20">
    <property type="match status" value="1"/>
</dbReference>
<dbReference type="GO" id="GO:0005737">
    <property type="term" value="C:cytoplasm"/>
    <property type="evidence" value="ECO:0007669"/>
    <property type="project" value="TreeGrafter"/>
</dbReference>
<proteinExistence type="predicted"/>
<feature type="compositionally biased region" description="Polar residues" evidence="5">
    <location>
        <begin position="708"/>
        <end position="726"/>
    </location>
</feature>
<feature type="compositionally biased region" description="Polar residues" evidence="5">
    <location>
        <begin position="785"/>
        <end position="795"/>
    </location>
</feature>
<keyword evidence="3 4" id="KW-0862">Zinc</keyword>
<dbReference type="OrthoDB" id="79452at2759"/>
<dbReference type="GO" id="GO:0046872">
    <property type="term" value="F:metal ion binding"/>
    <property type="evidence" value="ECO:0007669"/>
    <property type="project" value="UniProtKB-KW"/>
</dbReference>
<protein>
    <recommendedName>
        <fullName evidence="10">Signal transducer</fullName>
    </recommendedName>
</protein>
<dbReference type="PROSITE" id="PS50081">
    <property type="entry name" value="ZF_DAG_PE_2"/>
    <property type="match status" value="1"/>
</dbReference>
<dbReference type="InterPro" id="IPR008936">
    <property type="entry name" value="Rho_GTPase_activation_prot"/>
</dbReference>
<accession>A0A077WLI7</accession>
<feature type="region of interest" description="Disordered" evidence="5">
    <location>
        <begin position="1"/>
        <end position="23"/>
    </location>
</feature>
<dbReference type="SMART" id="SM00109">
    <property type="entry name" value="C1"/>
    <property type="match status" value="1"/>
</dbReference>
<feature type="region of interest" description="Disordered" evidence="5">
    <location>
        <begin position="427"/>
        <end position="474"/>
    </location>
</feature>
<dbReference type="AlphaFoldDB" id="A0A077WLI7"/>
<organism evidence="9">
    <name type="scientific">Lichtheimia ramosa</name>
    <dbReference type="NCBI Taxonomy" id="688394"/>
    <lineage>
        <taxon>Eukaryota</taxon>
        <taxon>Fungi</taxon>
        <taxon>Fungi incertae sedis</taxon>
        <taxon>Mucoromycota</taxon>
        <taxon>Mucoromycotina</taxon>
        <taxon>Mucoromycetes</taxon>
        <taxon>Mucorales</taxon>
        <taxon>Lichtheimiaceae</taxon>
        <taxon>Lichtheimia</taxon>
    </lineage>
</organism>
<evidence type="ECO:0008006" key="10">
    <source>
        <dbReference type="Google" id="ProtNLM"/>
    </source>
</evidence>
<evidence type="ECO:0000259" key="6">
    <source>
        <dbReference type="PROSITE" id="PS50023"/>
    </source>
</evidence>
<dbReference type="PROSITE" id="PS50023">
    <property type="entry name" value="LIM_DOMAIN_2"/>
    <property type="match status" value="1"/>
</dbReference>
<dbReference type="Gene3D" id="2.10.110.10">
    <property type="entry name" value="Cysteine Rich Protein"/>
    <property type="match status" value="2"/>
</dbReference>
<evidence type="ECO:0000259" key="8">
    <source>
        <dbReference type="PROSITE" id="PS50238"/>
    </source>
</evidence>
<evidence type="ECO:0000256" key="5">
    <source>
        <dbReference type="SAM" id="MobiDB-lite"/>
    </source>
</evidence>
<dbReference type="SMART" id="SM00324">
    <property type="entry name" value="RhoGAP"/>
    <property type="match status" value="1"/>
</dbReference>
<dbReference type="Pfam" id="PF00620">
    <property type="entry name" value="RhoGAP"/>
    <property type="match status" value="1"/>
</dbReference>
<dbReference type="InterPro" id="IPR002219">
    <property type="entry name" value="PKC_DAG/PE"/>
</dbReference>
<feature type="compositionally biased region" description="Low complexity" evidence="5">
    <location>
        <begin position="450"/>
        <end position="467"/>
    </location>
</feature>
<dbReference type="GO" id="GO:0005096">
    <property type="term" value="F:GTPase activator activity"/>
    <property type="evidence" value="ECO:0007669"/>
    <property type="project" value="UniProtKB-KW"/>
</dbReference>
<evidence type="ECO:0000259" key="7">
    <source>
        <dbReference type="PROSITE" id="PS50081"/>
    </source>
</evidence>
<dbReference type="InterPro" id="IPR046349">
    <property type="entry name" value="C1-like_sf"/>
</dbReference>
<dbReference type="SUPFAM" id="SSF48350">
    <property type="entry name" value="GTPase activation domain, GAP"/>
    <property type="match status" value="1"/>
</dbReference>
<feature type="domain" description="Rho-GAP" evidence="8">
    <location>
        <begin position="873"/>
        <end position="1062"/>
    </location>
</feature>
<feature type="compositionally biased region" description="Pro residues" evidence="5">
    <location>
        <begin position="13"/>
        <end position="23"/>
    </location>
</feature>
<dbReference type="InterPro" id="IPR050729">
    <property type="entry name" value="Rho-GAP"/>
</dbReference>
<dbReference type="SMART" id="SM00132">
    <property type="entry name" value="LIM"/>
    <property type="match status" value="2"/>
</dbReference>
<feature type="region of interest" description="Disordered" evidence="5">
    <location>
        <begin position="776"/>
        <end position="795"/>
    </location>
</feature>
<dbReference type="PANTHER" id="PTHR23176">
    <property type="entry name" value="RHO/RAC/CDC GTPASE-ACTIVATING PROTEIN"/>
    <property type="match status" value="1"/>
</dbReference>
<keyword evidence="1" id="KW-0343">GTPase activation</keyword>
<dbReference type="EMBL" id="LK023324">
    <property type="protein sequence ID" value="CDS07392.1"/>
    <property type="molecule type" value="Genomic_DNA"/>
</dbReference>
<dbReference type="Pfam" id="PF00130">
    <property type="entry name" value="C1_1"/>
    <property type="match status" value="1"/>
</dbReference>
<feature type="compositionally biased region" description="Low complexity" evidence="5">
    <location>
        <begin position="280"/>
        <end position="325"/>
    </location>
</feature>
<feature type="region of interest" description="Disordered" evidence="5">
    <location>
        <begin position="196"/>
        <end position="326"/>
    </location>
</feature>
<dbReference type="InterPro" id="IPR000198">
    <property type="entry name" value="RhoGAP_dom"/>
</dbReference>
<dbReference type="PROSITE" id="PS00479">
    <property type="entry name" value="ZF_DAG_PE_1"/>
    <property type="match status" value="1"/>
</dbReference>
<gene>
    <name evidence="9" type="ORF">LRAMOSA01341</name>
</gene>
<feature type="domain" description="Phorbol-ester/DAG-type" evidence="7">
    <location>
        <begin position="797"/>
        <end position="845"/>
    </location>
</feature>
<evidence type="ECO:0000313" key="9">
    <source>
        <dbReference type="EMBL" id="CDS07392.1"/>
    </source>
</evidence>
<feature type="compositionally biased region" description="Basic and acidic residues" evidence="5">
    <location>
        <begin position="146"/>
        <end position="162"/>
    </location>
</feature>
<dbReference type="PANTHER" id="PTHR23176:SF128">
    <property type="entry name" value="RHO GTPASE-ACTIVATING PROTEIN RGD1"/>
    <property type="match status" value="1"/>
</dbReference>
<dbReference type="Pfam" id="PF00412">
    <property type="entry name" value="LIM"/>
    <property type="match status" value="2"/>
</dbReference>
<dbReference type="CDD" id="cd08368">
    <property type="entry name" value="LIM"/>
    <property type="match status" value="1"/>
</dbReference>
<evidence type="ECO:0000256" key="4">
    <source>
        <dbReference type="PROSITE-ProRule" id="PRU00125"/>
    </source>
</evidence>
<keyword evidence="4" id="KW-0440">LIM domain</keyword>
<feature type="compositionally biased region" description="Basic and acidic residues" evidence="5">
    <location>
        <begin position="209"/>
        <end position="222"/>
    </location>
</feature>
<feature type="domain" description="LIM zinc-binding" evidence="6">
    <location>
        <begin position="26"/>
        <end position="88"/>
    </location>
</feature>
<feature type="compositionally biased region" description="Polar residues" evidence="5">
    <location>
        <begin position="427"/>
        <end position="441"/>
    </location>
</feature>
<dbReference type="SUPFAM" id="SSF57889">
    <property type="entry name" value="Cysteine-rich domain"/>
    <property type="match status" value="1"/>
</dbReference>
<reference evidence="9" key="1">
    <citation type="journal article" date="2014" name="Genome Announc.">
        <title>De novo whole-genome sequence and genome annotation of Lichtheimia ramosa.</title>
        <authorList>
            <person name="Linde J."/>
            <person name="Schwartze V."/>
            <person name="Binder U."/>
            <person name="Lass-Florl C."/>
            <person name="Voigt K."/>
            <person name="Horn F."/>
        </authorList>
    </citation>
    <scope>NUCLEOTIDE SEQUENCE</scope>
    <source>
        <strain evidence="9">JMRC FSU:6197</strain>
    </source>
</reference>
<keyword evidence="2 4" id="KW-0479">Metal-binding</keyword>
<feature type="compositionally biased region" description="Low complexity" evidence="5">
    <location>
        <begin position="163"/>
        <end position="175"/>
    </location>
</feature>
<evidence type="ECO:0000256" key="3">
    <source>
        <dbReference type="ARBA" id="ARBA00022833"/>
    </source>
</evidence>
<evidence type="ECO:0000256" key="1">
    <source>
        <dbReference type="ARBA" id="ARBA00022468"/>
    </source>
</evidence>
<dbReference type="PROSITE" id="PS00478">
    <property type="entry name" value="LIM_DOMAIN_1"/>
    <property type="match status" value="2"/>
</dbReference>
<evidence type="ECO:0000256" key="2">
    <source>
        <dbReference type="ARBA" id="ARBA00022723"/>
    </source>
</evidence>
<name>A0A077WLI7_9FUNG</name>
<feature type="compositionally biased region" description="Low complexity" evidence="5">
    <location>
        <begin position="233"/>
        <end position="269"/>
    </location>
</feature>
<feature type="compositionally biased region" description="Polar residues" evidence="5">
    <location>
        <begin position="199"/>
        <end position="208"/>
    </location>
</feature>
<feature type="compositionally biased region" description="Low complexity" evidence="5">
    <location>
        <begin position="685"/>
        <end position="697"/>
    </location>
</feature>
<feature type="region of interest" description="Disordered" evidence="5">
    <location>
        <begin position="143"/>
        <end position="175"/>
    </location>
</feature>
<dbReference type="InterPro" id="IPR001781">
    <property type="entry name" value="Znf_LIM"/>
</dbReference>
<dbReference type="CDD" id="cd00159">
    <property type="entry name" value="RhoGAP"/>
    <property type="match status" value="1"/>
</dbReference>
<sequence length="1070" mass="118060">MATVQQQHHHHQPAPPPQPTQDPQPPLCIGCRRPIEEGSVIAFGDALFHFDCFTCAKCSLPVDCTSKLLLLADGRPVCENCSYVCVACKQTIRDEAVMTGEEAYHANCFKCVSCKRRIEDLVFTQTSKGIYCTPCNEYRRAQRQRRREEKERRQGESRDRHVLPSPSSSSPSRLSRMLDSQIASDYLKIQQALVPENGADNNHIQVRSQSEDSLPRTSSRQDQHRHHPPPPSFFSENQRQQQQPTPNRSRSSSVETSNKSNSSNNIAASRHGRPMLNQKSSSFTTTSPPSSGTASPAPNHSSRLSSIPSANSSAASLTQSPSSDSIYDGLSKGNLFSDTTLKQDPSPTNVPSLNLSFFDNDSSDLLNLTKSLGANLAVDINNKALEQQQQQQLRKQLKTKPSKSLASGASAKFSKATELLSSSLRQATLGGSNHSNSTWNDFPQPPTRGLKSSTSMLSLRSVDSSSSEKNLSNDKASVSKLQAELKASNAKVSELSTNFNKIKEASKRALDEFARAKEDFAKEVTIRQQHEYTILQLQQQITALSGKNNSYSPLNKDEIERMSKTRMELDQVCKQLKEYRDALSTDIANMAKQKQAGLESSATSHLQTQQKALLAEIKSLTTERDGLQTETKGLSQLREDIISEMVILHSQNAELTTMNNDLSRRVGEREREAAAVMAGTSFLYPSTSTDSRTAAASPPSPMERKSSDISSDVRTVASRDSFNGTQAPKLFKMKKSPSNMFGRFGNKSKTDISSSGGGLYSMQNASVSTNSLMSEYPPRREVRQGSKQSQTSVLQGSHAFQPTAFLRPVKCGICFEKMWGLSEYRCQGCGLSIHGKCLSHAPQLCFSSGGNSLELTSPVSDTETPKVMSMFGNDLGAQAAQEGRSVPLIVQKCIEAVEARGMDYEGIYRKSGGAAQMRAIQVAFDQGEDVDLVDEDEYNDICSVTSVLKQYFRELPNPPLTFELYTNFIDAVSMAAGPEKTDRFLELLSQLPKTNYDTLKMLLEHLQRVSQYSRENRMTSKNLALVFAPTLIRGEDSSRELLDMSYTNALMEYLISSAHELFADDDGESQ</sequence>
<dbReference type="Gene3D" id="1.10.555.10">
    <property type="entry name" value="Rho GTPase activation protein"/>
    <property type="match status" value="1"/>
</dbReference>
<dbReference type="GO" id="GO:0007165">
    <property type="term" value="P:signal transduction"/>
    <property type="evidence" value="ECO:0007669"/>
    <property type="project" value="InterPro"/>
</dbReference>